<protein>
    <submittedName>
        <fullName evidence="1">Uncharacterized protein</fullName>
    </submittedName>
</protein>
<name>A0ACB7VAG3_DIOAL</name>
<dbReference type="Proteomes" id="UP000827976">
    <property type="component" value="Chromosome 10"/>
</dbReference>
<evidence type="ECO:0000313" key="1">
    <source>
        <dbReference type="EMBL" id="KAH7670605.1"/>
    </source>
</evidence>
<proteinExistence type="predicted"/>
<dbReference type="EMBL" id="CM037020">
    <property type="protein sequence ID" value="KAH7670605.1"/>
    <property type="molecule type" value="Genomic_DNA"/>
</dbReference>
<gene>
    <name evidence="1" type="ORF">IHE45_10G039000</name>
</gene>
<keyword evidence="2" id="KW-1185">Reference proteome</keyword>
<reference evidence="2" key="1">
    <citation type="journal article" date="2022" name="Nat. Commun.">
        <title>Chromosome evolution and the genetic basis of agronomically important traits in greater yam.</title>
        <authorList>
            <person name="Bredeson J.V."/>
            <person name="Lyons J.B."/>
            <person name="Oniyinde I.O."/>
            <person name="Okereke N.R."/>
            <person name="Kolade O."/>
            <person name="Nnabue I."/>
            <person name="Nwadili C.O."/>
            <person name="Hribova E."/>
            <person name="Parker M."/>
            <person name="Nwogha J."/>
            <person name="Shu S."/>
            <person name="Carlson J."/>
            <person name="Kariba R."/>
            <person name="Muthemba S."/>
            <person name="Knop K."/>
            <person name="Barton G.J."/>
            <person name="Sherwood A.V."/>
            <person name="Lopez-Montes A."/>
            <person name="Asiedu R."/>
            <person name="Jamnadass R."/>
            <person name="Muchugi A."/>
            <person name="Goodstein D."/>
            <person name="Egesi C.N."/>
            <person name="Featherston J."/>
            <person name="Asfaw A."/>
            <person name="Simpson G.G."/>
            <person name="Dolezel J."/>
            <person name="Hendre P.S."/>
            <person name="Van Deynze A."/>
            <person name="Kumar P.L."/>
            <person name="Obidiegwu J.E."/>
            <person name="Bhattacharjee R."/>
            <person name="Rokhsar D.S."/>
        </authorList>
    </citation>
    <scope>NUCLEOTIDE SEQUENCE [LARGE SCALE GENOMIC DNA]</scope>
    <source>
        <strain evidence="2">cv. TDa95/00328</strain>
    </source>
</reference>
<accession>A0ACB7VAG3</accession>
<evidence type="ECO:0000313" key="2">
    <source>
        <dbReference type="Proteomes" id="UP000827976"/>
    </source>
</evidence>
<sequence>MSSLYLSFPALESHVMLRSPYYNSRFSSPRMVTFPRKSTKNLSLCCTTTLPLEPASPFLPKDGYQHKFKWRKIIEPSPINAQKDGATATKDNAAVTAPKDQAPKLTQEHDAQELPKSKQDEEEEPFRLFKWPMKLIGPSVLLMTAMAPTLWLPLPAVFEADDLSGFLSLVGLDCVFNISATLFFLVSDAYGRPKSRLRAIESQIPLSNKLWNTVANAAGFAFPLIMLMASSTYTLRPPLPFISFAVMLGPYLLMLAVQIAAEVLTWRWKSPAWLVVPVVYEVYRMFQLRRAIRLAVLLGAPVWSVEGLLVLISGWLLILVVQLLRVAWFSGYAAKSQKRLPW</sequence>
<organism evidence="1 2">
    <name type="scientific">Dioscorea alata</name>
    <name type="common">Purple yam</name>
    <dbReference type="NCBI Taxonomy" id="55571"/>
    <lineage>
        <taxon>Eukaryota</taxon>
        <taxon>Viridiplantae</taxon>
        <taxon>Streptophyta</taxon>
        <taxon>Embryophyta</taxon>
        <taxon>Tracheophyta</taxon>
        <taxon>Spermatophyta</taxon>
        <taxon>Magnoliopsida</taxon>
        <taxon>Liliopsida</taxon>
        <taxon>Dioscoreales</taxon>
        <taxon>Dioscoreaceae</taxon>
        <taxon>Dioscorea</taxon>
    </lineage>
</organism>
<comment type="caution">
    <text evidence="1">The sequence shown here is derived from an EMBL/GenBank/DDBJ whole genome shotgun (WGS) entry which is preliminary data.</text>
</comment>